<proteinExistence type="predicted"/>
<accession>A0ABR5PDC3</accession>
<reference evidence="1 2" key="1">
    <citation type="journal article" date="2015" name="Genome Announc.">
        <title>Expanding the biotechnology potential of lactobacilli through comparative genomics of 213 strains and associated genera.</title>
        <authorList>
            <person name="Sun Z."/>
            <person name="Harris H.M."/>
            <person name="McCann A."/>
            <person name="Guo C."/>
            <person name="Argimon S."/>
            <person name="Zhang W."/>
            <person name="Yang X."/>
            <person name="Jeffery I.B."/>
            <person name="Cooney J.C."/>
            <person name="Kagawa T.F."/>
            <person name="Liu W."/>
            <person name="Song Y."/>
            <person name="Salvetti E."/>
            <person name="Wrobel A."/>
            <person name="Rasinkangas P."/>
            <person name="Parkhill J."/>
            <person name="Rea M.C."/>
            <person name="O'Sullivan O."/>
            <person name="Ritari J."/>
            <person name="Douillard F.P."/>
            <person name="Paul Ross R."/>
            <person name="Yang R."/>
            <person name="Briner A.E."/>
            <person name="Felis G.E."/>
            <person name="de Vos W.M."/>
            <person name="Barrangou R."/>
            <person name="Klaenhammer T.R."/>
            <person name="Caufield P.W."/>
            <person name="Cui Y."/>
            <person name="Zhang H."/>
            <person name="O'Toole P.W."/>
        </authorList>
    </citation>
    <scope>NUCLEOTIDE SEQUENCE [LARGE SCALE GENOMIC DNA]</scope>
    <source>
        <strain evidence="1 2">DSM 19907</strain>
    </source>
</reference>
<keyword evidence="2" id="KW-1185">Reference proteome</keyword>
<dbReference type="Proteomes" id="UP000051977">
    <property type="component" value="Unassembled WGS sequence"/>
</dbReference>
<dbReference type="EMBL" id="AZEI01000049">
    <property type="protein sequence ID" value="KRL16890.1"/>
    <property type="molecule type" value="Genomic_DNA"/>
</dbReference>
<name>A0ABR5PDC3_9LACO</name>
<organism evidence="1 2">
    <name type="scientific">Lentilactobacillus rapi DSM 19907 = JCM 15042</name>
    <dbReference type="NCBI Taxonomy" id="1423795"/>
    <lineage>
        <taxon>Bacteria</taxon>
        <taxon>Bacillati</taxon>
        <taxon>Bacillota</taxon>
        <taxon>Bacilli</taxon>
        <taxon>Lactobacillales</taxon>
        <taxon>Lactobacillaceae</taxon>
        <taxon>Lentilactobacillus</taxon>
    </lineage>
</organism>
<evidence type="ECO:0000313" key="1">
    <source>
        <dbReference type="EMBL" id="KRL16890.1"/>
    </source>
</evidence>
<protein>
    <submittedName>
        <fullName evidence="1">Uncharacterized protein</fullName>
    </submittedName>
</protein>
<sequence>MIMMTIAAKEISNELMSAYKDGKLVSIQIPDETITGGVAAVNDDQAFIKRPAKGVMVIKLDDIRKVTVLN</sequence>
<gene>
    <name evidence="1" type="ORF">FD12_GL002405</name>
</gene>
<evidence type="ECO:0000313" key="2">
    <source>
        <dbReference type="Proteomes" id="UP000051977"/>
    </source>
</evidence>
<comment type="caution">
    <text evidence="1">The sequence shown here is derived from an EMBL/GenBank/DDBJ whole genome shotgun (WGS) entry which is preliminary data.</text>
</comment>